<dbReference type="NCBIfam" id="TIGR01730">
    <property type="entry name" value="RND_mfp"/>
    <property type="match status" value="1"/>
</dbReference>
<dbReference type="InterPro" id="IPR058637">
    <property type="entry name" value="YknX-like_C"/>
</dbReference>
<dbReference type="Pfam" id="PF25917">
    <property type="entry name" value="BSH_RND"/>
    <property type="match status" value="1"/>
</dbReference>
<dbReference type="Proteomes" id="UP000189796">
    <property type="component" value="Chromosome I"/>
</dbReference>
<gene>
    <name evidence="7" type="ORF">SAMN05443248_6479</name>
</gene>
<name>A0A1M5WC54_9BRAD</name>
<dbReference type="InterPro" id="IPR058624">
    <property type="entry name" value="MdtA-like_HH"/>
</dbReference>
<dbReference type="Pfam" id="PF25944">
    <property type="entry name" value="Beta-barrel_RND"/>
    <property type="match status" value="1"/>
</dbReference>
<dbReference type="Gene3D" id="2.40.420.20">
    <property type="match status" value="1"/>
</dbReference>
<evidence type="ECO:0000313" key="7">
    <source>
        <dbReference type="EMBL" id="SHH85008.1"/>
    </source>
</evidence>
<dbReference type="Pfam" id="PF25989">
    <property type="entry name" value="YknX_C"/>
    <property type="match status" value="1"/>
</dbReference>
<dbReference type="SUPFAM" id="SSF111369">
    <property type="entry name" value="HlyD-like secretion proteins"/>
    <property type="match status" value="1"/>
</dbReference>
<dbReference type="InterPro" id="IPR006143">
    <property type="entry name" value="RND_pump_MFP"/>
</dbReference>
<proteinExistence type="inferred from homology"/>
<evidence type="ECO:0000256" key="1">
    <source>
        <dbReference type="ARBA" id="ARBA00009477"/>
    </source>
</evidence>
<evidence type="ECO:0000259" key="5">
    <source>
        <dbReference type="Pfam" id="PF25944"/>
    </source>
</evidence>
<dbReference type="AlphaFoldDB" id="A0A1M5WC54"/>
<sequence>MNLFALATFADIAFSEIHAAGSPESKPAAEREGGIRRSVSLVQKMNPTARSLLVGAALLAVIWAAPSAMAQPSPSGPPVVGVIKVERRPMTDSYEFNGRIEAMNSVNIIARLTAFLDQQLFTDGTDVKKGDPLYTLERPPFQAAVDVQEAAVAQAKAQLENSNIELWRKQELLEKNAGTKQALDSAQATQRVAAAQLQSAQAQLERAQIDLGYTEIHSPIDGRIGRASVTVGSMVGQTSGALSTVVSQDPMYVVFSVPTRRALELREEYSEKGGFDAVKIRLRLPDGRVYGQTGKLDFINNAIAQDTDTFLLRGVISNPVLGQQTAGGVNLRELVADEFVTVLLESVQPKRVIAVPRAAVLADQQGSYVYVVDDQNIARQRRVRLGQVTPEAAGIVDGLKEGEQVVVEGLQRARPNAPVTPAPATSIASRS</sequence>
<dbReference type="GO" id="GO:0022857">
    <property type="term" value="F:transmembrane transporter activity"/>
    <property type="evidence" value="ECO:0007669"/>
    <property type="project" value="InterPro"/>
</dbReference>
<evidence type="ECO:0000256" key="2">
    <source>
        <dbReference type="SAM" id="Coils"/>
    </source>
</evidence>
<accession>A0A1M5WC54</accession>
<dbReference type="PANTHER" id="PTHR30158">
    <property type="entry name" value="ACRA/E-RELATED COMPONENT OF DRUG EFFLUX TRANSPORTER"/>
    <property type="match status" value="1"/>
</dbReference>
<evidence type="ECO:0000259" key="3">
    <source>
        <dbReference type="Pfam" id="PF25876"/>
    </source>
</evidence>
<dbReference type="GO" id="GO:0005886">
    <property type="term" value="C:plasma membrane"/>
    <property type="evidence" value="ECO:0007669"/>
    <property type="project" value="TreeGrafter"/>
</dbReference>
<evidence type="ECO:0000259" key="6">
    <source>
        <dbReference type="Pfam" id="PF25989"/>
    </source>
</evidence>
<dbReference type="EMBL" id="LT670817">
    <property type="protein sequence ID" value="SHH85008.1"/>
    <property type="molecule type" value="Genomic_DNA"/>
</dbReference>
<protein>
    <submittedName>
        <fullName evidence="7">Membrane fusion protein, multidrug efflux system</fullName>
    </submittedName>
</protein>
<dbReference type="Gene3D" id="1.10.287.470">
    <property type="entry name" value="Helix hairpin bin"/>
    <property type="match status" value="1"/>
</dbReference>
<feature type="domain" description="YknX-like C-terminal permuted SH3-like" evidence="6">
    <location>
        <begin position="352"/>
        <end position="411"/>
    </location>
</feature>
<feature type="domain" description="Multidrug resistance protein MdtA-like barrel-sandwich hybrid" evidence="4">
    <location>
        <begin position="105"/>
        <end position="238"/>
    </location>
</feature>
<feature type="domain" description="Multidrug resistance protein MdtA-like alpha-helical hairpin" evidence="3">
    <location>
        <begin position="147"/>
        <end position="214"/>
    </location>
</feature>
<evidence type="ECO:0000313" key="8">
    <source>
        <dbReference type="Proteomes" id="UP000189796"/>
    </source>
</evidence>
<dbReference type="InterPro" id="IPR058626">
    <property type="entry name" value="MdtA-like_b-barrel"/>
</dbReference>
<dbReference type="GO" id="GO:0030313">
    <property type="term" value="C:cell envelope"/>
    <property type="evidence" value="ECO:0007669"/>
    <property type="project" value="UniProtKB-SubCell"/>
</dbReference>
<comment type="similarity">
    <text evidence="1">Belongs to the membrane fusion protein (MFP) (TC 8.A.1) family.</text>
</comment>
<dbReference type="Gene3D" id="2.40.30.170">
    <property type="match status" value="1"/>
</dbReference>
<dbReference type="GO" id="GO:0046677">
    <property type="term" value="P:response to antibiotic"/>
    <property type="evidence" value="ECO:0007669"/>
    <property type="project" value="TreeGrafter"/>
</dbReference>
<organism evidence="7 8">
    <name type="scientific">Bradyrhizobium erythrophlei</name>
    <dbReference type="NCBI Taxonomy" id="1437360"/>
    <lineage>
        <taxon>Bacteria</taxon>
        <taxon>Pseudomonadati</taxon>
        <taxon>Pseudomonadota</taxon>
        <taxon>Alphaproteobacteria</taxon>
        <taxon>Hyphomicrobiales</taxon>
        <taxon>Nitrobacteraceae</taxon>
        <taxon>Bradyrhizobium</taxon>
    </lineage>
</organism>
<dbReference type="RefSeq" id="WP_245332334.1">
    <property type="nucleotide sequence ID" value="NZ_LT670817.1"/>
</dbReference>
<dbReference type="Gene3D" id="2.40.50.100">
    <property type="match status" value="1"/>
</dbReference>
<evidence type="ECO:0000259" key="4">
    <source>
        <dbReference type="Pfam" id="PF25917"/>
    </source>
</evidence>
<feature type="domain" description="Multidrug resistance protein MdtA-like beta-barrel" evidence="5">
    <location>
        <begin position="250"/>
        <end position="319"/>
    </location>
</feature>
<dbReference type="Pfam" id="PF25876">
    <property type="entry name" value="HH_MFP_RND"/>
    <property type="match status" value="1"/>
</dbReference>
<keyword evidence="2" id="KW-0175">Coiled coil</keyword>
<dbReference type="PANTHER" id="PTHR30158:SF3">
    <property type="entry name" value="MULTIDRUG EFFLUX PUMP SUBUNIT ACRA-RELATED"/>
    <property type="match status" value="1"/>
</dbReference>
<dbReference type="InterPro" id="IPR058625">
    <property type="entry name" value="MdtA-like_BSH"/>
</dbReference>
<reference evidence="7 8" key="1">
    <citation type="submission" date="2016-11" db="EMBL/GenBank/DDBJ databases">
        <authorList>
            <person name="Jaros S."/>
            <person name="Januszkiewicz K."/>
            <person name="Wedrychowicz H."/>
        </authorList>
    </citation>
    <scope>NUCLEOTIDE SEQUENCE [LARGE SCALE GENOMIC DNA]</scope>
    <source>
        <strain evidence="7 8">GAS138</strain>
    </source>
</reference>
<feature type="coiled-coil region" evidence="2">
    <location>
        <begin position="145"/>
        <end position="210"/>
    </location>
</feature>